<dbReference type="AlphaFoldDB" id="A0A914EN82"/>
<feature type="coiled-coil region" evidence="1">
    <location>
        <begin position="15"/>
        <end position="56"/>
    </location>
</feature>
<keyword evidence="2" id="KW-1185">Reference proteome</keyword>
<proteinExistence type="predicted"/>
<reference evidence="3" key="1">
    <citation type="submission" date="2022-11" db="UniProtKB">
        <authorList>
            <consortium name="WormBaseParasite"/>
        </authorList>
    </citation>
    <scope>IDENTIFICATION</scope>
</reference>
<evidence type="ECO:0000313" key="3">
    <source>
        <dbReference type="WBParaSite" id="ACRNAN_scaffold9213.g31885.t1"/>
    </source>
</evidence>
<sequence>MDSCGDSPCQCKMSYENIKQELVMAKHNLKLAEAAYHNAKEILNQAEKKYAELSNVNSITNGNIPAEILINVMQFIPRMKLEKIQMVNKQFNNQIKGADEILPLRLINESQFQVLDRRYRMLFHNQNINFCRDYFQEFCETEQYHRLLESIQIGFTGDPLWNDLVQQTNSFFSQVPGINVIQNFAKPILFDYTKKPIALYVLRKEDGWTFICELYNNHLFYKVAFKPKNYWS</sequence>
<evidence type="ECO:0000313" key="2">
    <source>
        <dbReference type="Proteomes" id="UP000887540"/>
    </source>
</evidence>
<name>A0A914EN82_9BILA</name>
<protein>
    <submittedName>
        <fullName evidence="3">F-box domain-containing protein</fullName>
    </submittedName>
</protein>
<organism evidence="2 3">
    <name type="scientific">Acrobeloides nanus</name>
    <dbReference type="NCBI Taxonomy" id="290746"/>
    <lineage>
        <taxon>Eukaryota</taxon>
        <taxon>Metazoa</taxon>
        <taxon>Ecdysozoa</taxon>
        <taxon>Nematoda</taxon>
        <taxon>Chromadorea</taxon>
        <taxon>Rhabditida</taxon>
        <taxon>Tylenchina</taxon>
        <taxon>Cephalobomorpha</taxon>
        <taxon>Cephaloboidea</taxon>
        <taxon>Cephalobidae</taxon>
        <taxon>Acrobeloides</taxon>
    </lineage>
</organism>
<evidence type="ECO:0000256" key="1">
    <source>
        <dbReference type="SAM" id="Coils"/>
    </source>
</evidence>
<accession>A0A914EN82</accession>
<dbReference type="Proteomes" id="UP000887540">
    <property type="component" value="Unplaced"/>
</dbReference>
<keyword evidence="1" id="KW-0175">Coiled coil</keyword>
<dbReference type="WBParaSite" id="ACRNAN_scaffold9213.g31885.t1">
    <property type="protein sequence ID" value="ACRNAN_scaffold9213.g31885.t1"/>
    <property type="gene ID" value="ACRNAN_scaffold9213.g31885"/>
</dbReference>